<evidence type="ECO:0000256" key="1">
    <source>
        <dbReference type="ARBA" id="ARBA00004123"/>
    </source>
</evidence>
<dbReference type="CDD" id="cd16273">
    <property type="entry name" value="SNM1A-1C-like_MBL-fold"/>
    <property type="match status" value="1"/>
</dbReference>
<protein>
    <submittedName>
        <fullName evidence="8">DNA repair metallo-beta-lactamase family protein</fullName>
    </submittedName>
</protein>
<evidence type="ECO:0000256" key="5">
    <source>
        <dbReference type="ARBA" id="ARBA00023242"/>
    </source>
</evidence>
<evidence type="ECO:0000256" key="2">
    <source>
        <dbReference type="ARBA" id="ARBA00010304"/>
    </source>
</evidence>
<evidence type="ECO:0000313" key="9">
    <source>
        <dbReference type="Proteomes" id="UP000590412"/>
    </source>
</evidence>
<dbReference type="Proteomes" id="UP000590412">
    <property type="component" value="Unassembled WGS sequence"/>
</dbReference>
<dbReference type="Gene3D" id="3.40.50.12650">
    <property type="match status" value="1"/>
</dbReference>
<organism evidence="8 9">
    <name type="scientific">Candida parapsilosis</name>
    <name type="common">Yeast</name>
    <dbReference type="NCBI Taxonomy" id="5480"/>
    <lineage>
        <taxon>Eukaryota</taxon>
        <taxon>Fungi</taxon>
        <taxon>Dikarya</taxon>
        <taxon>Ascomycota</taxon>
        <taxon>Saccharomycotina</taxon>
        <taxon>Pichiomycetes</taxon>
        <taxon>Debaryomycetaceae</taxon>
        <taxon>Candida/Lodderomyces clade</taxon>
        <taxon>Candida</taxon>
    </lineage>
</organism>
<comment type="similarity">
    <text evidence="2">Belongs to the DNA repair metallo-beta-lactamase (DRMBL) family.</text>
</comment>
<dbReference type="GO" id="GO:0005634">
    <property type="term" value="C:nucleus"/>
    <property type="evidence" value="ECO:0007669"/>
    <property type="project" value="UniProtKB-SubCell"/>
</dbReference>
<evidence type="ECO:0000313" key="8">
    <source>
        <dbReference type="EMBL" id="KAF6057304.1"/>
    </source>
</evidence>
<evidence type="ECO:0000256" key="4">
    <source>
        <dbReference type="ARBA" id="ARBA00023204"/>
    </source>
</evidence>
<dbReference type="GO" id="GO:0006303">
    <property type="term" value="P:double-strand break repair via nonhomologous end joining"/>
    <property type="evidence" value="ECO:0007669"/>
    <property type="project" value="TreeGrafter"/>
</dbReference>
<evidence type="ECO:0000256" key="6">
    <source>
        <dbReference type="SAM" id="MobiDB-lite"/>
    </source>
</evidence>
<reference evidence="8" key="1">
    <citation type="submission" date="2020-03" db="EMBL/GenBank/DDBJ databases">
        <title>FDA dAtabase for Regulatory Grade micrObial Sequences (FDA-ARGOS): Supporting development and validation of Infectious Disease Dx tests.</title>
        <authorList>
            <person name="Campos J."/>
            <person name="Goldberg B."/>
            <person name="Tallon L."/>
            <person name="Sadzewicz L."/>
            <person name="Vavikolanu K."/>
            <person name="Mehta A."/>
            <person name="Aluvathingal J."/>
            <person name="Nadendla S."/>
            <person name="Nandy P."/>
            <person name="Geyer C."/>
            <person name="Yan Y."/>
            <person name="Sichtig H."/>
        </authorList>
    </citation>
    <scope>NUCLEOTIDE SEQUENCE [LARGE SCALE GENOMIC DNA]</scope>
    <source>
        <strain evidence="8">FDAARGOS_652</strain>
    </source>
</reference>
<dbReference type="GO" id="GO:0035312">
    <property type="term" value="F:5'-3' DNA exonuclease activity"/>
    <property type="evidence" value="ECO:0007669"/>
    <property type="project" value="TreeGrafter"/>
</dbReference>
<gene>
    <name evidence="8" type="ORF">FOB60_001859</name>
</gene>
<keyword evidence="4" id="KW-0234">DNA repair</keyword>
<evidence type="ECO:0000259" key="7">
    <source>
        <dbReference type="Pfam" id="PF07522"/>
    </source>
</evidence>
<dbReference type="OrthoDB" id="262529at2759"/>
<dbReference type="Pfam" id="PF07522">
    <property type="entry name" value="DRMBL"/>
    <property type="match status" value="1"/>
</dbReference>
<name>A0A8X7NP12_CANPA</name>
<dbReference type="InterPro" id="IPR011084">
    <property type="entry name" value="DRMBL"/>
</dbReference>
<dbReference type="AlphaFoldDB" id="A0A8X7NP12"/>
<feature type="domain" description="DNA repair metallo-beta-lactamase" evidence="7">
    <location>
        <begin position="553"/>
        <end position="688"/>
    </location>
</feature>
<dbReference type="EMBL" id="JABWAB010000003">
    <property type="protein sequence ID" value="KAF6057304.1"/>
    <property type="molecule type" value="Genomic_DNA"/>
</dbReference>
<comment type="subcellular location">
    <subcellularLocation>
        <location evidence="1">Nucleus</location>
    </subcellularLocation>
</comment>
<dbReference type="InterPro" id="IPR036866">
    <property type="entry name" value="RibonucZ/Hydroxyglut_hydro"/>
</dbReference>
<comment type="caution">
    <text evidence="8">The sequence shown here is derived from an EMBL/GenBank/DDBJ whole genome shotgun (WGS) entry which is preliminary data.</text>
</comment>
<evidence type="ECO:0000256" key="3">
    <source>
        <dbReference type="ARBA" id="ARBA00022763"/>
    </source>
</evidence>
<dbReference type="Gene3D" id="3.60.15.10">
    <property type="entry name" value="Ribonuclease Z/Hydroxyacylglutathione hydrolase-like"/>
    <property type="match status" value="1"/>
</dbReference>
<dbReference type="SUPFAM" id="SSF56281">
    <property type="entry name" value="Metallo-hydrolase/oxidoreductase"/>
    <property type="match status" value="1"/>
</dbReference>
<dbReference type="GO" id="GO:0036297">
    <property type="term" value="P:interstrand cross-link repair"/>
    <property type="evidence" value="ECO:0007669"/>
    <property type="project" value="TreeGrafter"/>
</dbReference>
<dbReference type="PANTHER" id="PTHR23240">
    <property type="entry name" value="DNA CROSS-LINK REPAIR PROTEIN PSO2/SNM1-RELATED"/>
    <property type="match status" value="1"/>
</dbReference>
<accession>A0A8X7NP12</accession>
<dbReference type="GO" id="GO:0003684">
    <property type="term" value="F:damaged DNA binding"/>
    <property type="evidence" value="ECO:0007669"/>
    <property type="project" value="TreeGrafter"/>
</dbReference>
<dbReference type="PANTHER" id="PTHR23240:SF6">
    <property type="entry name" value="DNA CROSS-LINK REPAIR 1A PROTEIN"/>
    <property type="match status" value="1"/>
</dbReference>
<proteinExistence type="inferred from homology"/>
<feature type="region of interest" description="Disordered" evidence="6">
    <location>
        <begin position="147"/>
        <end position="220"/>
    </location>
</feature>
<feature type="compositionally biased region" description="Low complexity" evidence="6">
    <location>
        <begin position="147"/>
        <end position="164"/>
    </location>
</feature>
<sequence>MNSPRKQGTQRSIYDFTQKQVSVKSEEIVTRCDQVKEEMESNDDLMNGLEANLGSETIVKTEPTNTQNVGLEKESKVQVDLDNSILFKKQSADKESQDETHASDPHNSSVFCPVCELDISSLDIRGKTDHVDTCLVRVTFVNEKSNMTPTTTTKTTSFPSKRTPLSNENKESRSSISNGKKRKVEKEKIRYINTETNTDKKPKIIKPPATGTSSSKSRRNEISALKTMTFPVEKKSGSNYQVSVDAFCFAPHAVIDKYFLTHFHADHYGGISKKWAYDRVFKDDTDYDNDAKYKRIIYCTEITGKLLTLYFSIDPRFIKQMAMDTRYKVKDYGLADVADGGFKSVEDTPGLYVTPITANHCPGAGIFLFESIGLDGRIHRILHCGDFRVNMTILDHPLLRQFSVASQRIEDLLRIDKVYLDTTYMNPTYNFPKQELVCETVAQLFEHLTVQEDNKLSNTLFNNWFGVLTQSRITDFWKPTPTVKKKKKFLILVGTYVIGKERLAIAISKRLHCPIYASNINNRKNKYDILRSYDDDYLDSVLTDDELGRDSGSECIVHLVPMNIVGSVQELSNYFNHNRYYESFERCVGLRPTGWSFAQNGKSEPEPSDTIQPTSLGAVAKLMANTTLYTYMDHILSQVPKSRGKNKPDQELYRIYSIPYSEHSSFRELAYFVVFFNIGQVIPTVNCHNEFNVKRMESIIGTWEQLRRIHTGYLNETDDTVPPELIEKIQSLSLDTF</sequence>
<keyword evidence="3" id="KW-0227">DNA damage</keyword>
<keyword evidence="5" id="KW-0539">Nucleus</keyword>